<dbReference type="GO" id="GO:0006516">
    <property type="term" value="P:glycoprotein catabolic process"/>
    <property type="evidence" value="ECO:0007669"/>
    <property type="project" value="TreeGrafter"/>
</dbReference>
<dbReference type="InterPro" id="IPR050883">
    <property type="entry name" value="PNGase"/>
</dbReference>
<sequence>MVRTRCRPSSLPSRRPSRHRKIWDEGATSGWFVWAALGLYPEVPAVPGFTLSSPLFSHVTIRLADGKTLKIDASHAGSTYVQDVALNGAALTSTWIDFNQVRNGGTLQFRLGDAPSSWGRPATTR</sequence>
<dbReference type="Gene3D" id="3.30.2080.10">
    <property type="entry name" value="GH92 mannosidase domain"/>
    <property type="match status" value="1"/>
</dbReference>
<dbReference type="AlphaFoldDB" id="A0A370X5S8"/>
<dbReference type="PANTHER" id="PTHR12143:SF39">
    <property type="entry name" value="SECRETED PROTEIN"/>
    <property type="match status" value="1"/>
</dbReference>
<evidence type="ECO:0000259" key="1">
    <source>
        <dbReference type="Pfam" id="PF07971"/>
    </source>
</evidence>
<dbReference type="RefSeq" id="WP_115494339.1">
    <property type="nucleotide sequence ID" value="NZ_QRBE01000002.1"/>
</dbReference>
<dbReference type="Pfam" id="PF07971">
    <property type="entry name" value="Glyco_hydro_92"/>
    <property type="match status" value="1"/>
</dbReference>
<keyword evidence="3" id="KW-1185">Reference proteome</keyword>
<dbReference type="PANTHER" id="PTHR12143">
    <property type="entry name" value="PEPTIDE N-GLYCANASE PNGASE -RELATED"/>
    <property type="match status" value="1"/>
</dbReference>
<proteinExistence type="predicted"/>
<gene>
    <name evidence="2" type="ORF">DWU98_04660</name>
</gene>
<evidence type="ECO:0000313" key="2">
    <source>
        <dbReference type="EMBL" id="RDS83627.1"/>
    </source>
</evidence>
<protein>
    <recommendedName>
        <fullName evidence="1">Glycosyl hydrolase family 92 domain-containing protein</fullName>
    </recommendedName>
</protein>
<comment type="caution">
    <text evidence="2">The sequence shown here is derived from an EMBL/GenBank/DDBJ whole genome shotgun (WGS) entry which is preliminary data.</text>
</comment>
<reference evidence="2 3" key="1">
    <citation type="submission" date="2018-07" db="EMBL/GenBank/DDBJ databases">
        <title>Dyella monticola sp. nov. and Dyella psychrodurans sp. nov. isolated from monsoon evergreen broad-leaved forest soil of Dinghu Mountain, China.</title>
        <authorList>
            <person name="Gao Z."/>
            <person name="Qiu L."/>
        </authorList>
    </citation>
    <scope>NUCLEOTIDE SEQUENCE [LARGE SCALE GENOMIC DNA]</scope>
    <source>
        <strain evidence="2 3">4G-K06</strain>
    </source>
</reference>
<dbReference type="EMBL" id="QRBE01000002">
    <property type="protein sequence ID" value="RDS83627.1"/>
    <property type="molecule type" value="Genomic_DNA"/>
</dbReference>
<accession>A0A370X5S8</accession>
<name>A0A370X5S8_9GAMM</name>
<dbReference type="Proteomes" id="UP000254258">
    <property type="component" value="Unassembled WGS sequence"/>
</dbReference>
<organism evidence="2 3">
    <name type="scientific">Dyella monticola</name>
    <dbReference type="NCBI Taxonomy" id="1927958"/>
    <lineage>
        <taxon>Bacteria</taxon>
        <taxon>Pseudomonadati</taxon>
        <taxon>Pseudomonadota</taxon>
        <taxon>Gammaproteobacteria</taxon>
        <taxon>Lysobacterales</taxon>
        <taxon>Rhodanobacteraceae</taxon>
        <taxon>Dyella</taxon>
    </lineage>
</organism>
<dbReference type="GO" id="GO:0005829">
    <property type="term" value="C:cytosol"/>
    <property type="evidence" value="ECO:0007669"/>
    <property type="project" value="TreeGrafter"/>
</dbReference>
<evidence type="ECO:0000313" key="3">
    <source>
        <dbReference type="Proteomes" id="UP000254258"/>
    </source>
</evidence>
<dbReference type="GO" id="GO:0000224">
    <property type="term" value="F:peptide-N4-(N-acetyl-beta-glucosaminyl)asparagine amidase activity"/>
    <property type="evidence" value="ECO:0007669"/>
    <property type="project" value="TreeGrafter"/>
</dbReference>
<feature type="domain" description="Glycosyl hydrolase family 92" evidence="1">
    <location>
        <begin position="24"/>
        <end position="113"/>
    </location>
</feature>
<dbReference type="InterPro" id="IPR012939">
    <property type="entry name" value="Glyco_hydro_92"/>
</dbReference>